<name>A0A2T3IEU2_9GAMM</name>
<dbReference type="EMBL" id="PYMK01000035">
    <property type="protein sequence ID" value="PSU22950.1"/>
    <property type="molecule type" value="Genomic_DNA"/>
</dbReference>
<reference evidence="2 3" key="1">
    <citation type="submission" date="2018-03" db="EMBL/GenBank/DDBJ databases">
        <title>Whole genome sequencing of Histamine producing bacteria.</title>
        <authorList>
            <person name="Butler K."/>
        </authorList>
    </citation>
    <scope>NUCLEOTIDE SEQUENCE [LARGE SCALE GENOMIC DNA]</scope>
    <source>
        <strain evidence="2 3">BS2</strain>
    </source>
</reference>
<evidence type="ECO:0000313" key="2">
    <source>
        <dbReference type="EMBL" id="PSU22950.1"/>
    </source>
</evidence>
<evidence type="ECO:0000256" key="1">
    <source>
        <dbReference type="SAM" id="SignalP"/>
    </source>
</evidence>
<proteinExistence type="predicted"/>
<comment type="caution">
    <text evidence="2">The sequence shown here is derived from an EMBL/GenBank/DDBJ whole genome shotgun (WGS) entry which is preliminary data.</text>
</comment>
<evidence type="ECO:0008006" key="4">
    <source>
        <dbReference type="Google" id="ProtNLM"/>
    </source>
</evidence>
<dbReference type="Pfam" id="PF06122">
    <property type="entry name" value="TraH"/>
    <property type="match status" value="1"/>
</dbReference>
<evidence type="ECO:0000313" key="3">
    <source>
        <dbReference type="Proteomes" id="UP000240254"/>
    </source>
</evidence>
<gene>
    <name evidence="2" type="ORF">CTM88_20080</name>
</gene>
<dbReference type="OrthoDB" id="9797479at2"/>
<feature type="chain" id="PRO_5015597990" description="Conjugal transfer protein" evidence="1">
    <location>
        <begin position="23"/>
        <end position="475"/>
    </location>
</feature>
<organism evidence="2 3">
    <name type="scientific">Photobacterium aquimaris</name>
    <dbReference type="NCBI Taxonomy" id="512643"/>
    <lineage>
        <taxon>Bacteria</taxon>
        <taxon>Pseudomonadati</taxon>
        <taxon>Pseudomonadota</taxon>
        <taxon>Gammaproteobacteria</taxon>
        <taxon>Vibrionales</taxon>
        <taxon>Vibrionaceae</taxon>
        <taxon>Photobacterium</taxon>
    </lineage>
</organism>
<dbReference type="InterPro" id="IPR010927">
    <property type="entry name" value="T4SS_TraH"/>
</dbReference>
<dbReference type="RefSeq" id="WP_065176751.1">
    <property type="nucleotide sequence ID" value="NZ_LZFA01000027.1"/>
</dbReference>
<protein>
    <recommendedName>
        <fullName evidence="4">Conjugal transfer protein</fullName>
    </recommendedName>
</protein>
<keyword evidence="1" id="KW-0732">Signal</keyword>
<accession>A0A2T3IEU2</accession>
<feature type="signal peptide" evidence="1">
    <location>
        <begin position="1"/>
        <end position="22"/>
    </location>
</feature>
<sequence length="475" mass="52322">MIKYIYSCMVAAFFFVAADLRAGPMDVLFESTITTGPSSYESQKRRGFSGGRASFRTKYNNENIVSFRPPSIGASCGSIDIHAGALNFIKDLGNQISTTLRQIAAGAASYAFNLAMSSLCATCQAHLAKLKSTMDKWNQFFKEGCSAGENLAAKAMSPLELEKKIDTENSMVGLAGGAIDEFAEWTADFGKSLITDKANHVGTPDVLKGNVFIIAMEKSKIKNWNFGLSEAGSDGFVYRDLLMSILGTMVMDVDPSATSGETMSSSDQRSKSPIRFTPFPPKIRFTEMFLEKERSASGNIAMQIYKCNEDDCISPTVETKNWTPLVERILAVMVPQNGADLLERYRSKLDLTSAQENLITSQPNDLYMLIEGLARSGVESLGGYSDDGYAKNFSKVIARSLASNMFNDMLRILNAMQLSPDVAGDAQLQNYVNNVRNALIDEKRILDEKLDISRFNELHTSILQANKFRSMLINQ</sequence>
<dbReference type="AlphaFoldDB" id="A0A2T3IEU2"/>
<dbReference type="Proteomes" id="UP000240254">
    <property type="component" value="Unassembled WGS sequence"/>
</dbReference>